<gene>
    <name evidence="1" type="ORF">PIB30_062402</name>
</gene>
<protein>
    <submittedName>
        <fullName evidence="1">Uncharacterized protein</fullName>
    </submittedName>
</protein>
<keyword evidence="2" id="KW-1185">Reference proteome</keyword>
<feature type="non-terminal residue" evidence="1">
    <location>
        <position position="1"/>
    </location>
</feature>
<accession>A0ABU6RLG8</accession>
<evidence type="ECO:0000313" key="2">
    <source>
        <dbReference type="Proteomes" id="UP001341840"/>
    </source>
</evidence>
<proteinExistence type="predicted"/>
<dbReference type="Proteomes" id="UP001341840">
    <property type="component" value="Unassembled WGS sequence"/>
</dbReference>
<evidence type="ECO:0000313" key="1">
    <source>
        <dbReference type="EMBL" id="MED6124809.1"/>
    </source>
</evidence>
<reference evidence="1 2" key="1">
    <citation type="journal article" date="2023" name="Plants (Basel)">
        <title>Bridging the Gap: Combining Genomics and Transcriptomics Approaches to Understand Stylosanthes scabra, an Orphan Legume from the Brazilian Caatinga.</title>
        <authorList>
            <person name="Ferreira-Neto J.R.C."/>
            <person name="da Silva M.D."/>
            <person name="Binneck E."/>
            <person name="de Melo N.F."/>
            <person name="da Silva R.H."/>
            <person name="de Melo A.L.T.M."/>
            <person name="Pandolfi V."/>
            <person name="Bustamante F.O."/>
            <person name="Brasileiro-Vidal A.C."/>
            <person name="Benko-Iseppon A.M."/>
        </authorList>
    </citation>
    <scope>NUCLEOTIDE SEQUENCE [LARGE SCALE GENOMIC DNA]</scope>
    <source>
        <tissue evidence="1">Leaves</tissue>
    </source>
</reference>
<name>A0ABU6RLG8_9FABA</name>
<sequence length="102" mass="11782">YGLHQPPPPVSPTPWLVSTCYCLYHSDSHPLLHFQTLIFLPIPLHSHHPPTSSHSAELHLLHFKFTQLSSILTCLWFSRSIPVRFCYFHTTGPTPRPQFLQN</sequence>
<comment type="caution">
    <text evidence="1">The sequence shown here is derived from an EMBL/GenBank/DDBJ whole genome shotgun (WGS) entry which is preliminary data.</text>
</comment>
<dbReference type="EMBL" id="JASCZI010030787">
    <property type="protein sequence ID" value="MED6124809.1"/>
    <property type="molecule type" value="Genomic_DNA"/>
</dbReference>
<organism evidence="1 2">
    <name type="scientific">Stylosanthes scabra</name>
    <dbReference type="NCBI Taxonomy" id="79078"/>
    <lineage>
        <taxon>Eukaryota</taxon>
        <taxon>Viridiplantae</taxon>
        <taxon>Streptophyta</taxon>
        <taxon>Embryophyta</taxon>
        <taxon>Tracheophyta</taxon>
        <taxon>Spermatophyta</taxon>
        <taxon>Magnoliopsida</taxon>
        <taxon>eudicotyledons</taxon>
        <taxon>Gunneridae</taxon>
        <taxon>Pentapetalae</taxon>
        <taxon>rosids</taxon>
        <taxon>fabids</taxon>
        <taxon>Fabales</taxon>
        <taxon>Fabaceae</taxon>
        <taxon>Papilionoideae</taxon>
        <taxon>50 kb inversion clade</taxon>
        <taxon>dalbergioids sensu lato</taxon>
        <taxon>Dalbergieae</taxon>
        <taxon>Pterocarpus clade</taxon>
        <taxon>Stylosanthes</taxon>
    </lineage>
</organism>